<dbReference type="PANTHER" id="PTHR31672:SF13">
    <property type="entry name" value="F-BOX PROTEIN CPR30-LIKE"/>
    <property type="match status" value="1"/>
</dbReference>
<dbReference type="SUPFAM" id="SSF81383">
    <property type="entry name" value="F-box domain"/>
    <property type="match status" value="1"/>
</dbReference>
<organism evidence="3 4">
    <name type="scientific">Thalictrum thalictroides</name>
    <name type="common">Rue-anemone</name>
    <name type="synonym">Anemone thalictroides</name>
    <dbReference type="NCBI Taxonomy" id="46969"/>
    <lineage>
        <taxon>Eukaryota</taxon>
        <taxon>Viridiplantae</taxon>
        <taxon>Streptophyta</taxon>
        <taxon>Embryophyta</taxon>
        <taxon>Tracheophyta</taxon>
        <taxon>Spermatophyta</taxon>
        <taxon>Magnoliopsida</taxon>
        <taxon>Ranunculales</taxon>
        <taxon>Ranunculaceae</taxon>
        <taxon>Thalictroideae</taxon>
        <taxon>Thalictrum</taxon>
    </lineage>
</organism>
<evidence type="ECO:0000259" key="2">
    <source>
        <dbReference type="PROSITE" id="PS50181"/>
    </source>
</evidence>
<dbReference type="PROSITE" id="PS50181">
    <property type="entry name" value="FBOX"/>
    <property type="match status" value="1"/>
</dbReference>
<dbReference type="Pfam" id="PF00646">
    <property type="entry name" value="F-box"/>
    <property type="match status" value="1"/>
</dbReference>
<dbReference type="InterPro" id="IPR036047">
    <property type="entry name" value="F-box-like_dom_sf"/>
</dbReference>
<comment type="caution">
    <text evidence="3">The sequence shown here is derived from an EMBL/GenBank/DDBJ whole genome shotgun (WGS) entry which is preliminary data.</text>
</comment>
<dbReference type="Proteomes" id="UP000554482">
    <property type="component" value="Unassembled WGS sequence"/>
</dbReference>
<dbReference type="PANTHER" id="PTHR31672">
    <property type="entry name" value="BNACNNG10540D PROTEIN"/>
    <property type="match status" value="1"/>
</dbReference>
<dbReference type="InterPro" id="IPR050796">
    <property type="entry name" value="SCF_F-box_component"/>
</dbReference>
<gene>
    <name evidence="3" type="ORF">FRX31_008818</name>
</gene>
<name>A0A7J6WYQ0_THATH</name>
<accession>A0A7J6WYQ0</accession>
<feature type="domain" description="F-box" evidence="2">
    <location>
        <begin position="1"/>
        <end position="43"/>
    </location>
</feature>
<keyword evidence="1" id="KW-0732">Signal</keyword>
<reference evidence="3 4" key="1">
    <citation type="submission" date="2020-06" db="EMBL/GenBank/DDBJ databases">
        <title>Transcriptomic and genomic resources for Thalictrum thalictroides and T. hernandezii: Facilitating candidate gene discovery in an emerging model plant lineage.</title>
        <authorList>
            <person name="Arias T."/>
            <person name="Riano-Pachon D.M."/>
            <person name="Di Stilio V.S."/>
        </authorList>
    </citation>
    <scope>NUCLEOTIDE SEQUENCE [LARGE SCALE GENOMIC DNA]</scope>
    <source>
        <strain evidence="4">cv. WT478/WT964</strain>
        <tissue evidence="3">Leaves</tissue>
    </source>
</reference>
<dbReference type="InterPro" id="IPR001810">
    <property type="entry name" value="F-box_dom"/>
</dbReference>
<dbReference type="AlphaFoldDB" id="A0A7J6WYQ0"/>
<feature type="chain" id="PRO_5029737174" description="F-box domain-containing protein" evidence="1">
    <location>
        <begin position="28"/>
        <end position="117"/>
    </location>
</feature>
<evidence type="ECO:0000313" key="4">
    <source>
        <dbReference type="Proteomes" id="UP000554482"/>
    </source>
</evidence>
<dbReference type="EMBL" id="JABWDY010009211">
    <property type="protein sequence ID" value="KAF5201600.1"/>
    <property type="molecule type" value="Genomic_DNA"/>
</dbReference>
<sequence length="117" mass="13349">MMMPEDLVFQILLWLLVLSLLRFESVCKCWFAIIESSKFVTQHHHHLQLEEQNLLVVSHNWQIPSVGISFLSSSGSGKIFQVWENLDIRPSPLFDNAMNYGLKLITSCNGLISAETS</sequence>
<evidence type="ECO:0000313" key="3">
    <source>
        <dbReference type="EMBL" id="KAF5201600.1"/>
    </source>
</evidence>
<dbReference type="Gene3D" id="1.20.1280.50">
    <property type="match status" value="1"/>
</dbReference>
<proteinExistence type="predicted"/>
<feature type="signal peptide" evidence="1">
    <location>
        <begin position="1"/>
        <end position="27"/>
    </location>
</feature>
<evidence type="ECO:0000256" key="1">
    <source>
        <dbReference type="SAM" id="SignalP"/>
    </source>
</evidence>
<protein>
    <recommendedName>
        <fullName evidence="2">F-box domain-containing protein</fullName>
    </recommendedName>
</protein>
<keyword evidence="4" id="KW-1185">Reference proteome</keyword>
<dbReference type="SMART" id="SM00256">
    <property type="entry name" value="FBOX"/>
    <property type="match status" value="1"/>
</dbReference>